<protein>
    <recommendedName>
        <fullName evidence="3">FAD/NAD(P)-binding domain-containing protein</fullName>
    </recommendedName>
</protein>
<dbReference type="PRINTS" id="PR00368">
    <property type="entry name" value="FADPNR"/>
</dbReference>
<keyword evidence="5" id="KW-1185">Reference proteome</keyword>
<evidence type="ECO:0000313" key="4">
    <source>
        <dbReference type="EMBL" id="AIF69165.1"/>
    </source>
</evidence>
<proteinExistence type="predicted"/>
<dbReference type="Gene3D" id="3.50.50.60">
    <property type="entry name" value="FAD/NAD(P)-binding domain"/>
    <property type="match status" value="2"/>
</dbReference>
<gene>
    <name evidence="4" type="ORF">PAP_03730</name>
</gene>
<dbReference type="EMBL" id="CP006019">
    <property type="protein sequence ID" value="AIF69165.1"/>
    <property type="molecule type" value="Genomic_DNA"/>
</dbReference>
<dbReference type="Proteomes" id="UP000027981">
    <property type="component" value="Chromosome"/>
</dbReference>
<sequence length="274" mass="30773">MALVGIVGAGIGGIATAVQLKRYGIESVIFERNKIGGLIRNAYSVENTMFFPNGIKGEKVVEILEEYVKKYDLKILREEVRDISKSGEEFKVTTDKGQYSFKYVVVASGTRPKRLSINASRLFYHVVDVPQGRFERVLIIGGGDVAFDYALTMSKRTREVIILMRSEPKALPLLQEYVKEKSNITLLRGQVWEVEEGEKLLAKTTAGDFEVDVILAAIGREPNLEFAKAVLNERNLFLVGDVKNGIYRQTALSIADGIKTAMIIWRRERYGDTE</sequence>
<dbReference type="STRING" id="1343739.PAP_03730"/>
<dbReference type="PRINTS" id="PR00469">
    <property type="entry name" value="PNDRDTASEII"/>
</dbReference>
<dbReference type="InterPro" id="IPR036188">
    <property type="entry name" value="FAD/NAD-bd_sf"/>
</dbReference>
<evidence type="ECO:0000259" key="3">
    <source>
        <dbReference type="Pfam" id="PF07992"/>
    </source>
</evidence>
<accession>A0A075LR19</accession>
<keyword evidence="2" id="KW-0560">Oxidoreductase</keyword>
<dbReference type="GeneID" id="24841873"/>
<dbReference type="RefSeq" id="WP_048164752.1">
    <property type="nucleotide sequence ID" value="NZ_CP006019.1"/>
</dbReference>
<dbReference type="OrthoDB" id="27340at2157"/>
<reference evidence="4 5" key="2">
    <citation type="journal article" date="2015" name="Genome Announc.">
        <title>Complete Genome Sequence of Hyperthermophilic Piezophilic Archaeon Palaeococcus pacificus DY20341T, Isolated from Deep-Sea Hydrothermal Sediments.</title>
        <authorList>
            <person name="Zeng X."/>
            <person name="Jebbar M."/>
            <person name="Shao Z."/>
        </authorList>
    </citation>
    <scope>NUCLEOTIDE SEQUENCE [LARGE SCALE GENOMIC DNA]</scope>
    <source>
        <strain evidence="4 5">DY20341</strain>
    </source>
</reference>
<dbReference type="Pfam" id="PF07992">
    <property type="entry name" value="Pyr_redox_2"/>
    <property type="match status" value="1"/>
</dbReference>
<dbReference type="HOGENOM" id="CLU_031864_5_3_2"/>
<dbReference type="InterPro" id="IPR050097">
    <property type="entry name" value="Ferredoxin-NADP_redctase_2"/>
</dbReference>
<reference evidence="5" key="1">
    <citation type="submission" date="2013-06" db="EMBL/GenBank/DDBJ databases">
        <title>Complete Genome Sequence of Hyperthermophilic Palaeococcus pacificus DY20341T, Isolated from a Deep-Sea Hydrothermal Sediments.</title>
        <authorList>
            <person name="Zeng X."/>
            <person name="Shao Z."/>
        </authorList>
    </citation>
    <scope>NUCLEOTIDE SEQUENCE [LARGE SCALE GENOMIC DNA]</scope>
    <source>
        <strain evidence="5">DY20341</strain>
    </source>
</reference>
<keyword evidence="1" id="KW-0285">Flavoprotein</keyword>
<dbReference type="KEGG" id="ppac:PAP_03730"/>
<feature type="domain" description="FAD/NAD(P)-binding" evidence="3">
    <location>
        <begin position="6"/>
        <end position="230"/>
    </location>
</feature>
<organism evidence="4 5">
    <name type="scientific">Palaeococcus pacificus DY20341</name>
    <dbReference type="NCBI Taxonomy" id="1343739"/>
    <lineage>
        <taxon>Archaea</taxon>
        <taxon>Methanobacteriati</taxon>
        <taxon>Methanobacteriota</taxon>
        <taxon>Thermococci</taxon>
        <taxon>Thermococcales</taxon>
        <taxon>Thermococcaceae</taxon>
        <taxon>Palaeococcus</taxon>
    </lineage>
</organism>
<dbReference type="PANTHER" id="PTHR48105">
    <property type="entry name" value="THIOREDOXIN REDUCTASE 1-RELATED-RELATED"/>
    <property type="match status" value="1"/>
</dbReference>
<dbReference type="SUPFAM" id="SSF51905">
    <property type="entry name" value="FAD/NAD(P)-binding domain"/>
    <property type="match status" value="1"/>
</dbReference>
<evidence type="ECO:0000256" key="1">
    <source>
        <dbReference type="ARBA" id="ARBA00022630"/>
    </source>
</evidence>
<dbReference type="InterPro" id="IPR023753">
    <property type="entry name" value="FAD/NAD-binding_dom"/>
</dbReference>
<name>A0A075LR19_9EURY</name>
<dbReference type="GO" id="GO:0016491">
    <property type="term" value="F:oxidoreductase activity"/>
    <property type="evidence" value="ECO:0007669"/>
    <property type="project" value="UniProtKB-KW"/>
</dbReference>
<dbReference type="AlphaFoldDB" id="A0A075LR19"/>
<dbReference type="eggNOG" id="arCOG01296">
    <property type="taxonomic scope" value="Archaea"/>
</dbReference>
<evidence type="ECO:0000256" key="2">
    <source>
        <dbReference type="ARBA" id="ARBA00023002"/>
    </source>
</evidence>
<evidence type="ECO:0000313" key="5">
    <source>
        <dbReference type="Proteomes" id="UP000027981"/>
    </source>
</evidence>